<evidence type="ECO:0000313" key="1">
    <source>
        <dbReference type="EMBL" id="KAJ2903154.1"/>
    </source>
</evidence>
<accession>A0AAD5RT92</accession>
<reference evidence="1" key="1">
    <citation type="submission" date="2022-07" db="EMBL/GenBank/DDBJ databases">
        <title>Draft genome sequence of Zalerion maritima ATCC 34329, a (micro)plastics degrading marine fungus.</title>
        <authorList>
            <person name="Paco A."/>
            <person name="Goncalves M.F.M."/>
            <person name="Rocha-Santos T.A.P."/>
            <person name="Alves A."/>
        </authorList>
    </citation>
    <scope>NUCLEOTIDE SEQUENCE</scope>
    <source>
        <strain evidence="1">ATCC 34329</strain>
    </source>
</reference>
<name>A0AAD5RT92_9PEZI</name>
<comment type="caution">
    <text evidence="1">The sequence shown here is derived from an EMBL/GenBank/DDBJ whole genome shotgun (WGS) entry which is preliminary data.</text>
</comment>
<gene>
    <name evidence="1" type="ORF">MKZ38_010286</name>
</gene>
<organism evidence="1 2">
    <name type="scientific">Zalerion maritima</name>
    <dbReference type="NCBI Taxonomy" id="339359"/>
    <lineage>
        <taxon>Eukaryota</taxon>
        <taxon>Fungi</taxon>
        <taxon>Dikarya</taxon>
        <taxon>Ascomycota</taxon>
        <taxon>Pezizomycotina</taxon>
        <taxon>Sordariomycetes</taxon>
        <taxon>Lulworthiomycetidae</taxon>
        <taxon>Lulworthiales</taxon>
        <taxon>Lulworthiaceae</taxon>
        <taxon>Zalerion</taxon>
    </lineage>
</organism>
<evidence type="ECO:0000313" key="2">
    <source>
        <dbReference type="Proteomes" id="UP001201980"/>
    </source>
</evidence>
<dbReference type="AlphaFoldDB" id="A0AAD5RT92"/>
<dbReference type="Proteomes" id="UP001201980">
    <property type="component" value="Unassembled WGS sequence"/>
</dbReference>
<protein>
    <submittedName>
        <fullName evidence="1">Uncharacterized protein</fullName>
    </submittedName>
</protein>
<keyword evidence="2" id="KW-1185">Reference proteome</keyword>
<sequence length="166" mass="19023">MKLKVLTQNGPAGNELDSPPWYNTQLFIKWMFLLHYPLRTVRTWMFNMNGWMLSGEHKEEAVESPKRTGVNRRRMFCCTTPPNRPQFENVLVLEVLAISSNGAGVPPSVIIITTPNSQPAIDGCGSIQFLRKEWMQKHLRRLDTSPQFMEAVTKGWDQAGTLHLRL</sequence>
<proteinExistence type="predicted"/>
<dbReference type="EMBL" id="JAKWBI020000089">
    <property type="protein sequence ID" value="KAJ2903154.1"/>
    <property type="molecule type" value="Genomic_DNA"/>
</dbReference>